<proteinExistence type="predicted"/>
<sequence>MENHSPSLQQSPASTRAEIDTTRAFSSVREAVAVLGERILASDVYSSKPPTIPKHGTSAPPKETKRELKQLKEIESETKIALASLNAELPKSMSRMAEAEAVEAGRAAARSGLIVGGLERDGGGGEEEMECGARKLESSSLAHILCIGEKEGDFGMQKKERKVMKKKPIVPLIGEMFSKKKISFSLYNPLFGRSHAY</sequence>
<keyword evidence="2" id="KW-1185">Reference proteome</keyword>
<organism evidence="1 2">
    <name type="scientific">Persea americana</name>
    <name type="common">Avocado</name>
    <dbReference type="NCBI Taxonomy" id="3435"/>
    <lineage>
        <taxon>Eukaryota</taxon>
        <taxon>Viridiplantae</taxon>
        <taxon>Streptophyta</taxon>
        <taxon>Embryophyta</taxon>
        <taxon>Tracheophyta</taxon>
        <taxon>Spermatophyta</taxon>
        <taxon>Magnoliopsida</taxon>
        <taxon>Magnoliidae</taxon>
        <taxon>Laurales</taxon>
        <taxon>Lauraceae</taxon>
        <taxon>Persea</taxon>
    </lineage>
</organism>
<evidence type="ECO:0000313" key="2">
    <source>
        <dbReference type="Proteomes" id="UP001234297"/>
    </source>
</evidence>
<reference evidence="1 2" key="1">
    <citation type="journal article" date="2022" name="Hortic Res">
        <title>A haplotype resolved chromosomal level avocado genome allows analysis of novel avocado genes.</title>
        <authorList>
            <person name="Nath O."/>
            <person name="Fletcher S.J."/>
            <person name="Hayward A."/>
            <person name="Shaw L.M."/>
            <person name="Masouleh A.K."/>
            <person name="Furtado A."/>
            <person name="Henry R.J."/>
            <person name="Mitter N."/>
        </authorList>
    </citation>
    <scope>NUCLEOTIDE SEQUENCE [LARGE SCALE GENOMIC DNA]</scope>
    <source>
        <strain evidence="2">cv. Hass</strain>
    </source>
</reference>
<name>A0ACC2M2L3_PERAE</name>
<evidence type="ECO:0000313" key="1">
    <source>
        <dbReference type="EMBL" id="KAJ8640016.1"/>
    </source>
</evidence>
<dbReference type="EMBL" id="CM056813">
    <property type="protein sequence ID" value="KAJ8640016.1"/>
    <property type="molecule type" value="Genomic_DNA"/>
</dbReference>
<accession>A0ACC2M2L3</accession>
<gene>
    <name evidence="1" type="ORF">MRB53_016710</name>
</gene>
<dbReference type="Proteomes" id="UP001234297">
    <property type="component" value="Chromosome 5"/>
</dbReference>
<protein>
    <submittedName>
        <fullName evidence="1">Uncharacterized protein</fullName>
    </submittedName>
</protein>
<comment type="caution">
    <text evidence="1">The sequence shown here is derived from an EMBL/GenBank/DDBJ whole genome shotgun (WGS) entry which is preliminary data.</text>
</comment>